<dbReference type="GO" id="GO:0003723">
    <property type="term" value="F:RNA binding"/>
    <property type="evidence" value="ECO:0007669"/>
    <property type="project" value="UniProtKB-KW"/>
</dbReference>
<feature type="region of interest" description="Disordered" evidence="5">
    <location>
        <begin position="1"/>
        <end position="30"/>
    </location>
</feature>
<dbReference type="InterPro" id="IPR036986">
    <property type="entry name" value="S4_RNA-bd_sf"/>
</dbReference>
<dbReference type="SMART" id="SM00363">
    <property type="entry name" value="S4"/>
    <property type="match status" value="1"/>
</dbReference>
<dbReference type="Proteomes" id="UP001209317">
    <property type="component" value="Unassembled WGS sequence"/>
</dbReference>
<keyword evidence="2 4" id="KW-0413">Isomerase</keyword>
<evidence type="ECO:0000259" key="6">
    <source>
        <dbReference type="SMART" id="SM00363"/>
    </source>
</evidence>
<feature type="compositionally biased region" description="Basic and acidic residues" evidence="5">
    <location>
        <begin position="76"/>
        <end position="93"/>
    </location>
</feature>
<dbReference type="InterPro" id="IPR020094">
    <property type="entry name" value="TruA/RsuA/RluB/E/F_N"/>
</dbReference>
<keyword evidence="3" id="KW-0694">RNA-binding</keyword>
<gene>
    <name evidence="7" type="ORF">OD355_11740</name>
</gene>
<reference evidence="7" key="1">
    <citation type="submission" date="2022-10" db="EMBL/GenBank/DDBJ databases">
        <authorList>
            <person name="Kim H.S."/>
            <person name="Kim J.-S."/>
            <person name="Suh M.K."/>
            <person name="Eom M.K."/>
            <person name="Lee J.-S."/>
        </authorList>
    </citation>
    <scope>NUCLEOTIDE SEQUENCE</scope>
    <source>
        <strain evidence="7">LIP-5</strain>
    </source>
</reference>
<dbReference type="GO" id="GO:0120159">
    <property type="term" value="F:rRNA pseudouridine synthase activity"/>
    <property type="evidence" value="ECO:0007669"/>
    <property type="project" value="UniProtKB-ARBA"/>
</dbReference>
<dbReference type="SUPFAM" id="SSF55174">
    <property type="entry name" value="Alpha-L RNA-binding motif"/>
    <property type="match status" value="1"/>
</dbReference>
<feature type="domain" description="RNA-binding S4" evidence="6">
    <location>
        <begin position="164"/>
        <end position="222"/>
    </location>
</feature>
<name>A0AAE3IRR0_9BACT</name>
<dbReference type="PROSITE" id="PS50889">
    <property type="entry name" value="S4"/>
    <property type="match status" value="1"/>
</dbReference>
<evidence type="ECO:0000256" key="3">
    <source>
        <dbReference type="PROSITE-ProRule" id="PRU00182"/>
    </source>
</evidence>
<dbReference type="InterPro" id="IPR002942">
    <property type="entry name" value="S4_RNA-bd"/>
</dbReference>
<comment type="similarity">
    <text evidence="1 4">Belongs to the pseudouridine synthase RsuA family.</text>
</comment>
<dbReference type="Pfam" id="PF01479">
    <property type="entry name" value="S4"/>
    <property type="match status" value="1"/>
</dbReference>
<evidence type="ECO:0000313" key="8">
    <source>
        <dbReference type="Proteomes" id="UP001209317"/>
    </source>
</evidence>
<keyword evidence="8" id="KW-1185">Reference proteome</keyword>
<dbReference type="AlphaFoldDB" id="A0AAE3IRR0"/>
<dbReference type="Gene3D" id="3.10.290.10">
    <property type="entry name" value="RNA-binding S4 domain"/>
    <property type="match status" value="1"/>
</dbReference>
<sequence length="403" mass="46295">MKNKAGFEKFINPQSNAKKKEAFRQEKRKAKADMRAFGEELRREKFAKDRGEAVLGAEDKTKKYPNRKSTSTGIKKSYEDRKFSKGKHTDNADGSKFVPKKTFRKQEEDSEDLAVKWQKKSGKKTEEFAEKKPHGRQEKYADKNKKHSGYKKHDEKEELYEEKMPLNKYIAHSGVCGRREAAELVKQGFVKVNNDVVYEPGYKVTEKDTVKLKDKPVSLQQKMVYVLMNKPKDHITTMEDDKGRKTVTDLVKSIPERIYPVGRLDRNTTGVLLLTNDGELAQKLMHPSFEAKKIYEATLDKALSKSDAEKILAGIELEDGFIKADAVGYADAKDKRVVGIEIHSGKNHIVKRIFYHLGYTVTKLDRVMFANLTKKNVERGKWRFLNEKEVRALKMLNAKKAGK</sequence>
<dbReference type="InterPro" id="IPR050343">
    <property type="entry name" value="RsuA_PseudoU_synthase"/>
</dbReference>
<dbReference type="EMBL" id="JAOTPL010000020">
    <property type="protein sequence ID" value="MCU7695191.1"/>
    <property type="molecule type" value="Genomic_DNA"/>
</dbReference>
<protein>
    <recommendedName>
        <fullName evidence="4">Pseudouridine synthase</fullName>
        <ecNumber evidence="4">5.4.99.-</ecNumber>
    </recommendedName>
</protein>
<dbReference type="PANTHER" id="PTHR47683:SF2">
    <property type="entry name" value="RNA-BINDING S4 DOMAIN-CONTAINING PROTEIN"/>
    <property type="match status" value="1"/>
</dbReference>
<evidence type="ECO:0000256" key="5">
    <source>
        <dbReference type="SAM" id="MobiDB-lite"/>
    </source>
</evidence>
<dbReference type="EC" id="5.4.99.-" evidence="4"/>
<comment type="caution">
    <text evidence="7">The sequence shown here is derived from an EMBL/GenBank/DDBJ whole genome shotgun (WGS) entry which is preliminary data.</text>
</comment>
<feature type="compositionally biased region" description="Basic and acidic residues" evidence="5">
    <location>
        <begin position="18"/>
        <end position="30"/>
    </location>
</feature>
<dbReference type="InterPro" id="IPR000748">
    <property type="entry name" value="PsdUridine_synth_RsuA/RluB/E/F"/>
</dbReference>
<feature type="region of interest" description="Disordered" evidence="5">
    <location>
        <begin position="56"/>
        <end position="157"/>
    </location>
</feature>
<dbReference type="Gene3D" id="3.30.70.580">
    <property type="entry name" value="Pseudouridine synthase I, catalytic domain, N-terminal subdomain"/>
    <property type="match status" value="1"/>
</dbReference>
<evidence type="ECO:0000256" key="4">
    <source>
        <dbReference type="RuleBase" id="RU003887"/>
    </source>
</evidence>
<dbReference type="InterPro" id="IPR006145">
    <property type="entry name" value="PsdUridine_synth_RsuA/RluA"/>
</dbReference>
<evidence type="ECO:0000256" key="1">
    <source>
        <dbReference type="ARBA" id="ARBA00008348"/>
    </source>
</evidence>
<evidence type="ECO:0000313" key="7">
    <source>
        <dbReference type="EMBL" id="MCU7695191.1"/>
    </source>
</evidence>
<dbReference type="CDD" id="cd00165">
    <property type="entry name" value="S4"/>
    <property type="match status" value="1"/>
</dbReference>
<evidence type="ECO:0000256" key="2">
    <source>
        <dbReference type="ARBA" id="ARBA00023235"/>
    </source>
</evidence>
<dbReference type="CDD" id="cd02870">
    <property type="entry name" value="PseudoU_synth_RsuA_like"/>
    <property type="match status" value="1"/>
</dbReference>
<dbReference type="GO" id="GO:0000455">
    <property type="term" value="P:enzyme-directed rRNA pseudouridine synthesis"/>
    <property type="evidence" value="ECO:0007669"/>
    <property type="project" value="UniProtKB-ARBA"/>
</dbReference>
<dbReference type="InterPro" id="IPR042092">
    <property type="entry name" value="PsdUridine_s_RsuA/RluB/E/F_cat"/>
</dbReference>
<dbReference type="InterPro" id="IPR020103">
    <property type="entry name" value="PsdUridine_synth_cat_dom_sf"/>
</dbReference>
<dbReference type="PROSITE" id="PS01149">
    <property type="entry name" value="PSI_RSU"/>
    <property type="match status" value="1"/>
</dbReference>
<feature type="compositionally biased region" description="Basic and acidic residues" evidence="5">
    <location>
        <begin position="123"/>
        <end position="143"/>
    </location>
</feature>
<dbReference type="RefSeq" id="WP_263038678.1">
    <property type="nucleotide sequence ID" value="NZ_JAOTPL010000020.1"/>
</dbReference>
<dbReference type="PANTHER" id="PTHR47683">
    <property type="entry name" value="PSEUDOURIDINE SYNTHASE FAMILY PROTEIN-RELATED"/>
    <property type="match status" value="1"/>
</dbReference>
<dbReference type="SUPFAM" id="SSF55120">
    <property type="entry name" value="Pseudouridine synthase"/>
    <property type="match status" value="1"/>
</dbReference>
<dbReference type="InterPro" id="IPR018496">
    <property type="entry name" value="PsdUridine_synth_RsuA/RluB_CS"/>
</dbReference>
<dbReference type="Gene3D" id="3.30.70.1560">
    <property type="entry name" value="Alpha-L RNA-binding motif"/>
    <property type="match status" value="1"/>
</dbReference>
<dbReference type="NCBIfam" id="TIGR00093">
    <property type="entry name" value="pseudouridine synthase"/>
    <property type="match status" value="1"/>
</dbReference>
<accession>A0AAE3IRR0</accession>
<proteinExistence type="inferred from homology"/>
<organism evidence="7 8">
    <name type="scientific">Haoranjiania flava</name>
    <dbReference type="NCBI Taxonomy" id="1856322"/>
    <lineage>
        <taxon>Bacteria</taxon>
        <taxon>Pseudomonadati</taxon>
        <taxon>Bacteroidota</taxon>
        <taxon>Chitinophagia</taxon>
        <taxon>Chitinophagales</taxon>
        <taxon>Chitinophagaceae</taxon>
        <taxon>Haoranjiania</taxon>
    </lineage>
</organism>
<dbReference type="Pfam" id="PF00849">
    <property type="entry name" value="PseudoU_synth_2"/>
    <property type="match status" value="1"/>
</dbReference>